<evidence type="ECO:0000313" key="2">
    <source>
        <dbReference type="EMBL" id="KAK7832368.1"/>
    </source>
</evidence>
<gene>
    <name evidence="2" type="ORF">U0070_011816</name>
</gene>
<dbReference type="EMBL" id="JBBHLL010000010">
    <property type="protein sequence ID" value="KAK7832368.1"/>
    <property type="molecule type" value="Genomic_DNA"/>
</dbReference>
<keyword evidence="3" id="KW-1185">Reference proteome</keyword>
<evidence type="ECO:0000313" key="3">
    <source>
        <dbReference type="Proteomes" id="UP001488838"/>
    </source>
</evidence>
<sequence>MGSSAQRGSARDFAGRPLLREPAFSCVRLPEPRLGRRDAGDAVTRGGPAGAGPGGGESRRRPEPSRVFPAPGSGRCKLHLADFLHPESIGFPSVVTPPPEGCLAFRPRPEAARGFVGVQAGPREPE</sequence>
<feature type="non-terminal residue" evidence="2">
    <location>
        <position position="126"/>
    </location>
</feature>
<accession>A0AAW0JZM3</accession>
<protein>
    <submittedName>
        <fullName evidence="2">Uncharacterized protein</fullName>
    </submittedName>
</protein>
<dbReference type="AlphaFoldDB" id="A0AAW0JZM3"/>
<dbReference type="Proteomes" id="UP001488838">
    <property type="component" value="Unassembled WGS sequence"/>
</dbReference>
<reference evidence="2 3" key="1">
    <citation type="journal article" date="2023" name="bioRxiv">
        <title>Conserved and derived expression patterns and positive selection on dental genes reveal complex evolutionary context of ever-growing rodent molars.</title>
        <authorList>
            <person name="Calamari Z.T."/>
            <person name="Song A."/>
            <person name="Cohen E."/>
            <person name="Akter M."/>
            <person name="Roy R.D."/>
            <person name="Hallikas O."/>
            <person name="Christensen M.M."/>
            <person name="Li P."/>
            <person name="Marangoni P."/>
            <person name="Jernvall J."/>
            <person name="Klein O.D."/>
        </authorList>
    </citation>
    <scope>NUCLEOTIDE SEQUENCE [LARGE SCALE GENOMIC DNA]</scope>
    <source>
        <strain evidence="2">V071</strain>
    </source>
</reference>
<name>A0AAW0JZM3_MYOGA</name>
<feature type="compositionally biased region" description="Basic and acidic residues" evidence="1">
    <location>
        <begin position="30"/>
        <end position="40"/>
    </location>
</feature>
<feature type="compositionally biased region" description="Gly residues" evidence="1">
    <location>
        <begin position="47"/>
        <end position="56"/>
    </location>
</feature>
<organism evidence="2 3">
    <name type="scientific">Myodes glareolus</name>
    <name type="common">Bank vole</name>
    <name type="synonym">Clethrionomys glareolus</name>
    <dbReference type="NCBI Taxonomy" id="447135"/>
    <lineage>
        <taxon>Eukaryota</taxon>
        <taxon>Metazoa</taxon>
        <taxon>Chordata</taxon>
        <taxon>Craniata</taxon>
        <taxon>Vertebrata</taxon>
        <taxon>Euteleostomi</taxon>
        <taxon>Mammalia</taxon>
        <taxon>Eutheria</taxon>
        <taxon>Euarchontoglires</taxon>
        <taxon>Glires</taxon>
        <taxon>Rodentia</taxon>
        <taxon>Myomorpha</taxon>
        <taxon>Muroidea</taxon>
        <taxon>Cricetidae</taxon>
        <taxon>Arvicolinae</taxon>
        <taxon>Myodes</taxon>
    </lineage>
</organism>
<feature type="region of interest" description="Disordered" evidence="1">
    <location>
        <begin position="25"/>
        <end position="72"/>
    </location>
</feature>
<proteinExistence type="predicted"/>
<comment type="caution">
    <text evidence="2">The sequence shown here is derived from an EMBL/GenBank/DDBJ whole genome shotgun (WGS) entry which is preliminary data.</text>
</comment>
<evidence type="ECO:0000256" key="1">
    <source>
        <dbReference type="SAM" id="MobiDB-lite"/>
    </source>
</evidence>